<reference evidence="2 3" key="1">
    <citation type="submission" date="2018-03" db="EMBL/GenBank/DDBJ databases">
        <title>Genomic Encyclopedia of Archaeal and Bacterial Type Strains, Phase II (KMG-II): from individual species to whole genera.</title>
        <authorList>
            <person name="Goeker M."/>
        </authorList>
    </citation>
    <scope>NUCLEOTIDE SEQUENCE [LARGE SCALE GENOMIC DNA]</scope>
    <source>
        <strain evidence="2 3">DSM 27267</strain>
    </source>
</reference>
<organism evidence="2 3">
    <name type="scientific">Prolixibacter denitrificans</name>
    <dbReference type="NCBI Taxonomy" id="1541063"/>
    <lineage>
        <taxon>Bacteria</taxon>
        <taxon>Pseudomonadati</taxon>
        <taxon>Bacteroidota</taxon>
        <taxon>Bacteroidia</taxon>
        <taxon>Marinilabiliales</taxon>
        <taxon>Prolixibacteraceae</taxon>
        <taxon>Prolixibacter</taxon>
    </lineage>
</organism>
<accession>A0A2P8CHW8</accession>
<name>A0A2P8CHW8_9BACT</name>
<protein>
    <submittedName>
        <fullName evidence="2">Uncharacterized protein</fullName>
    </submittedName>
</protein>
<dbReference type="AlphaFoldDB" id="A0A2P8CHW8"/>
<gene>
    <name evidence="2" type="ORF">CLV93_102308</name>
</gene>
<dbReference type="EMBL" id="PYGC01000002">
    <property type="protein sequence ID" value="PSK84519.1"/>
    <property type="molecule type" value="Genomic_DNA"/>
</dbReference>
<keyword evidence="1" id="KW-0472">Membrane</keyword>
<keyword evidence="1" id="KW-1133">Transmembrane helix</keyword>
<dbReference type="Proteomes" id="UP000240621">
    <property type="component" value="Unassembled WGS sequence"/>
</dbReference>
<feature type="transmembrane region" description="Helical" evidence="1">
    <location>
        <begin position="23"/>
        <end position="43"/>
    </location>
</feature>
<comment type="caution">
    <text evidence="2">The sequence shown here is derived from an EMBL/GenBank/DDBJ whole genome shotgun (WGS) entry which is preliminary data.</text>
</comment>
<dbReference type="RefSeq" id="WP_106541114.1">
    <property type="nucleotide sequence ID" value="NZ_BLAU01000001.1"/>
</dbReference>
<evidence type="ECO:0000313" key="2">
    <source>
        <dbReference type="EMBL" id="PSK84519.1"/>
    </source>
</evidence>
<sequence length="71" mass="7800">MKATTNIKSGNQVNRILTEGKDWVMNHLVFILLAVALTVLVAAPQQKQSHEVQHHSSPQVVSILVGKCTLK</sequence>
<proteinExistence type="predicted"/>
<keyword evidence="1" id="KW-0812">Transmembrane</keyword>
<evidence type="ECO:0000313" key="3">
    <source>
        <dbReference type="Proteomes" id="UP000240621"/>
    </source>
</evidence>
<evidence type="ECO:0000256" key="1">
    <source>
        <dbReference type="SAM" id="Phobius"/>
    </source>
</evidence>